<dbReference type="Gene3D" id="3.30.70.1320">
    <property type="entry name" value="Multidrug efflux transporter AcrB pore domain like"/>
    <property type="match status" value="1"/>
</dbReference>
<gene>
    <name evidence="2" type="ORF">NX782_14170</name>
</gene>
<dbReference type="SUPFAM" id="SSF82714">
    <property type="entry name" value="Multidrug efflux transporter AcrB TolC docking domain, DN and DC subdomains"/>
    <property type="match status" value="2"/>
</dbReference>
<dbReference type="Gene3D" id="1.20.1640.10">
    <property type="entry name" value="Multidrug efflux transporter AcrB transmembrane domain"/>
    <property type="match status" value="2"/>
</dbReference>
<keyword evidence="1" id="KW-0812">Transmembrane</keyword>
<feature type="transmembrane region" description="Helical" evidence="1">
    <location>
        <begin position="9"/>
        <end position="27"/>
    </location>
</feature>
<feature type="transmembrane region" description="Helical" evidence="1">
    <location>
        <begin position="950"/>
        <end position="972"/>
    </location>
</feature>
<dbReference type="PANTHER" id="PTHR32063">
    <property type="match status" value="1"/>
</dbReference>
<dbReference type="Proteomes" id="UP001205560">
    <property type="component" value="Unassembled WGS sequence"/>
</dbReference>
<feature type="transmembrane region" description="Helical" evidence="1">
    <location>
        <begin position="849"/>
        <end position="867"/>
    </location>
</feature>
<feature type="transmembrane region" description="Helical" evidence="1">
    <location>
        <begin position="984"/>
        <end position="1007"/>
    </location>
</feature>
<protein>
    <submittedName>
        <fullName evidence="2">Efflux RND transporter permease subunit</fullName>
    </submittedName>
</protein>
<sequence>MTRISIKHPVFATMVMVGLMVLGLFSYRSLGVESMPNIEIPAVWIETQYPGASPEQVEIDVTRPIEEAANTVGGIKAIRSNSWEGRSGVSVEFQLSVDMDRAVQDLRDRIGTVRGGFPREVKEPVVYRQEGENSQPVLQVALLSKERSLRDLSMLADQVIVKRIQAVAGVGQVRLNGRQNRQVLVDIRPDQLRSLNVGIDEVMSAITANNANLPAGRISHGERENMVRIEGKMKEAADFKRIIVAKRANGPVYLHQVAEISDGAAEEESISRVDGERALSLEIAKVQDANTVEVGVNVKKAIETMKATLPKDVEFRVLDDVSSRVQHQVDNVKQTIVEGAVLTMVIVFLFLHSWRSTVITGLTLPISVLASFIAMKYFGFTLNFLTLMALSLSIGLLIDDAIVVRENIVRHLGMGKSHARAADEGTSEIGLAVMATTFAIVAVFVPIAFMQGIIGRFFLQFGITVAVAVLVSLFVSFTLDPMLSSVWPDPVKDRFKYAPWLGRLMAKIDRGIDRVHDSYAKVLAFSLAWRKATLAFAFAVFAGSLLLVPMIGGEFVPEVDNGYIQLNFKVPVGSSLEYNDAKVRQIETALKDFKEIENMQTVVGAWEGRHTSMINLKLTDVRKTHRRSQQEMEGVIRDRLAKIAGVEMTVGNRPIFIAILGSDESKLDMVAHRLMDKMKKIKGVADVQYSQEGANPATIVKINRELATDLGLSVQQIGTALRPFVGGDQTNRWLAPDGQNYEVNVQLPKSGRQKVADLADLSVASSKMDASGNPIMVPLRQVVEFVPSTSPQVLKRQALERRVAVNAGLENRPLGDVMKEVNEAMKTIDLPEGVRFDVGGQSQQMDETMAGFGIALGIAVIFIYLVLASQFGSFLQPIAIMTALPLSLIGVLLALLITKSTLNIFSVIGVVMLMGLVTKNAILLVDFANQGQREGKSQFAALMEAGQVRLRPILMTTLAMIFGMLPMALGLGEGAENQAPMGRAVIGGVITSTLLTLVVVPVAYTYLDSLGKRAKRWFQKGHEVDAEPDAAEGQPTV</sequence>
<feature type="transmembrane region" description="Helical" evidence="1">
    <location>
        <begin position="879"/>
        <end position="898"/>
    </location>
</feature>
<keyword evidence="1" id="KW-0472">Membrane</keyword>
<feature type="transmembrane region" description="Helical" evidence="1">
    <location>
        <begin position="332"/>
        <end position="351"/>
    </location>
</feature>
<dbReference type="EMBL" id="JANUGX010000016">
    <property type="protein sequence ID" value="MCS0590338.1"/>
    <property type="molecule type" value="Genomic_DNA"/>
</dbReference>
<feature type="transmembrane region" description="Helical" evidence="1">
    <location>
        <begin position="904"/>
        <end position="929"/>
    </location>
</feature>
<organism evidence="2 3">
    <name type="scientific">Massilia norwichensis</name>
    <dbReference type="NCBI Taxonomy" id="1442366"/>
    <lineage>
        <taxon>Bacteria</taxon>
        <taxon>Pseudomonadati</taxon>
        <taxon>Pseudomonadota</taxon>
        <taxon>Betaproteobacteria</taxon>
        <taxon>Burkholderiales</taxon>
        <taxon>Oxalobacteraceae</taxon>
        <taxon>Telluria group</taxon>
        <taxon>Massilia</taxon>
    </lineage>
</organism>
<feature type="transmembrane region" description="Helical" evidence="1">
    <location>
        <begin position="384"/>
        <end position="408"/>
    </location>
</feature>
<evidence type="ECO:0000313" key="2">
    <source>
        <dbReference type="EMBL" id="MCS0590338.1"/>
    </source>
</evidence>
<dbReference type="SUPFAM" id="SSF82693">
    <property type="entry name" value="Multidrug efflux transporter AcrB pore domain, PN1, PN2, PC1 and PC2 subdomains"/>
    <property type="match status" value="3"/>
</dbReference>
<dbReference type="Gene3D" id="3.30.70.1440">
    <property type="entry name" value="Multidrug efflux transporter AcrB pore domain"/>
    <property type="match status" value="1"/>
</dbReference>
<proteinExistence type="predicted"/>
<feature type="transmembrane region" description="Helical" evidence="1">
    <location>
        <begin position="457"/>
        <end position="479"/>
    </location>
</feature>
<feature type="transmembrane region" description="Helical" evidence="1">
    <location>
        <begin position="532"/>
        <end position="552"/>
    </location>
</feature>
<dbReference type="SUPFAM" id="SSF82866">
    <property type="entry name" value="Multidrug efflux transporter AcrB transmembrane domain"/>
    <property type="match status" value="2"/>
</dbReference>
<keyword evidence="3" id="KW-1185">Reference proteome</keyword>
<evidence type="ECO:0000313" key="3">
    <source>
        <dbReference type="Proteomes" id="UP001205560"/>
    </source>
</evidence>
<name>A0ABT2A883_9BURK</name>
<evidence type="ECO:0000256" key="1">
    <source>
        <dbReference type="SAM" id="Phobius"/>
    </source>
</evidence>
<accession>A0ABT2A883</accession>
<dbReference type="Gene3D" id="3.30.70.1430">
    <property type="entry name" value="Multidrug efflux transporter AcrB pore domain"/>
    <property type="match status" value="2"/>
</dbReference>
<reference evidence="2 3" key="1">
    <citation type="submission" date="2022-08" db="EMBL/GenBank/DDBJ databases">
        <title>Reclassification of Massilia species as members of the genera Telluria, Duganella, Pseudoduganella, Mokoshia gen. nov. and Zemynaea gen. nov. using orthogonal and non-orthogonal genome-based approaches.</title>
        <authorList>
            <person name="Bowman J.P."/>
        </authorList>
    </citation>
    <scope>NUCLEOTIDE SEQUENCE [LARGE SCALE GENOMIC DNA]</scope>
    <source>
        <strain evidence="2 3">LMG 28164</strain>
    </source>
</reference>
<dbReference type="InterPro" id="IPR027463">
    <property type="entry name" value="AcrB_DN_DC_subdom"/>
</dbReference>
<dbReference type="PANTHER" id="PTHR32063:SF0">
    <property type="entry name" value="SWARMING MOTILITY PROTEIN SWRC"/>
    <property type="match status" value="1"/>
</dbReference>
<comment type="caution">
    <text evidence="2">The sequence shown here is derived from an EMBL/GenBank/DDBJ whole genome shotgun (WGS) entry which is preliminary data.</text>
</comment>
<dbReference type="InterPro" id="IPR001036">
    <property type="entry name" value="Acrflvin-R"/>
</dbReference>
<feature type="transmembrane region" description="Helical" evidence="1">
    <location>
        <begin position="358"/>
        <end position="378"/>
    </location>
</feature>
<dbReference type="Pfam" id="PF00873">
    <property type="entry name" value="ACR_tran"/>
    <property type="match status" value="1"/>
</dbReference>
<keyword evidence="1" id="KW-1133">Transmembrane helix</keyword>
<dbReference type="PRINTS" id="PR00702">
    <property type="entry name" value="ACRIFLAVINRP"/>
</dbReference>
<dbReference type="Gene3D" id="3.30.2090.10">
    <property type="entry name" value="Multidrug efflux transporter AcrB TolC docking domain, DN and DC subdomains"/>
    <property type="match status" value="2"/>
</dbReference>
<feature type="transmembrane region" description="Helical" evidence="1">
    <location>
        <begin position="429"/>
        <end position="451"/>
    </location>
</feature>